<dbReference type="OrthoDB" id="8942304at2"/>
<accession>A0A373FU49</accession>
<dbReference type="Proteomes" id="UP000261948">
    <property type="component" value="Unassembled WGS sequence"/>
</dbReference>
<reference evidence="1 2" key="1">
    <citation type="submission" date="2018-08" db="EMBL/GenBank/DDBJ databases">
        <title>Comamonas testosteroni strain SWCO2.</title>
        <authorList>
            <person name="Jiang N."/>
            <person name="Zhang X.Z."/>
        </authorList>
    </citation>
    <scope>NUCLEOTIDE SEQUENCE [LARGE SCALE GENOMIC DNA]</scope>
    <source>
        <strain evidence="1 2">SWCO2</strain>
    </source>
</reference>
<dbReference type="EMBL" id="QURR01000001">
    <property type="protein sequence ID" value="RGE46965.1"/>
    <property type="molecule type" value="Genomic_DNA"/>
</dbReference>
<proteinExistence type="predicted"/>
<evidence type="ECO:0000313" key="2">
    <source>
        <dbReference type="Proteomes" id="UP000261948"/>
    </source>
</evidence>
<protein>
    <submittedName>
        <fullName evidence="1">Uncharacterized protein</fullName>
    </submittedName>
</protein>
<organism evidence="1 2">
    <name type="scientific">Comamonas testosteroni</name>
    <name type="common">Pseudomonas testosteroni</name>
    <dbReference type="NCBI Taxonomy" id="285"/>
    <lineage>
        <taxon>Bacteria</taxon>
        <taxon>Pseudomonadati</taxon>
        <taxon>Pseudomonadota</taxon>
        <taxon>Betaproteobacteria</taxon>
        <taxon>Burkholderiales</taxon>
        <taxon>Comamonadaceae</taxon>
        <taxon>Comamonas</taxon>
    </lineage>
</organism>
<name>A0A373FU49_COMTE</name>
<comment type="caution">
    <text evidence="1">The sequence shown here is derived from an EMBL/GenBank/DDBJ whole genome shotgun (WGS) entry which is preliminary data.</text>
</comment>
<gene>
    <name evidence="1" type="ORF">DZC30_00735</name>
</gene>
<evidence type="ECO:0000313" key="1">
    <source>
        <dbReference type="EMBL" id="RGE46965.1"/>
    </source>
</evidence>
<dbReference type="AlphaFoldDB" id="A0A373FU49"/>
<keyword evidence="2" id="KW-1185">Reference proteome</keyword>
<sequence length="125" mass="14472">MHWSDSYIDIPHEVLDCAQLVERALHEQFGRTDIHFPRRQVDDLDHRSALITGHQADFAKRIEEPVDGCGVLMLARGRRAHIGLYCLIQGAAYVLHSDALFGESVRIPMSRLLLRYRIEGFYQWI</sequence>